<dbReference type="SUPFAM" id="SSF74653">
    <property type="entry name" value="TolA/TonB C-terminal domain"/>
    <property type="match status" value="1"/>
</dbReference>
<dbReference type="PANTHER" id="PTHR33446">
    <property type="entry name" value="PROTEIN TONB-RELATED"/>
    <property type="match status" value="1"/>
</dbReference>
<dbReference type="Gene3D" id="3.30.1150.10">
    <property type="match status" value="2"/>
</dbReference>
<keyword evidence="4" id="KW-1185">Reference proteome</keyword>
<evidence type="ECO:0000259" key="2">
    <source>
        <dbReference type="Pfam" id="PF03544"/>
    </source>
</evidence>
<dbReference type="GO" id="GO:0055085">
    <property type="term" value="P:transmembrane transport"/>
    <property type="evidence" value="ECO:0007669"/>
    <property type="project" value="InterPro"/>
</dbReference>
<dbReference type="EMBL" id="FOVI01000001">
    <property type="protein sequence ID" value="SFN10393.1"/>
    <property type="molecule type" value="Genomic_DNA"/>
</dbReference>
<dbReference type="Pfam" id="PF03544">
    <property type="entry name" value="TonB_C"/>
    <property type="match status" value="1"/>
</dbReference>
<dbReference type="InterPro" id="IPR037682">
    <property type="entry name" value="TonB_C"/>
</dbReference>
<reference evidence="4" key="1">
    <citation type="submission" date="2016-10" db="EMBL/GenBank/DDBJ databases">
        <authorList>
            <person name="Varghese N."/>
            <person name="Submissions S."/>
        </authorList>
    </citation>
    <scope>NUCLEOTIDE SEQUENCE [LARGE SCALE GENOMIC DNA]</scope>
    <source>
        <strain evidence="4">DS-12</strain>
    </source>
</reference>
<dbReference type="STRING" id="913024.SAMN05421741_101134"/>
<evidence type="ECO:0000313" key="3">
    <source>
        <dbReference type="EMBL" id="SFN10393.1"/>
    </source>
</evidence>
<feature type="domain" description="TonB C-terminal" evidence="2">
    <location>
        <begin position="159"/>
        <end position="218"/>
    </location>
</feature>
<dbReference type="OrthoDB" id="1522859at2"/>
<dbReference type="GO" id="GO:0031992">
    <property type="term" value="F:energy transducer activity"/>
    <property type="evidence" value="ECO:0007669"/>
    <property type="project" value="TreeGrafter"/>
</dbReference>
<dbReference type="RefSeq" id="WP_091517506.1">
    <property type="nucleotide sequence ID" value="NZ_FOVI01000001.1"/>
</dbReference>
<feature type="signal peptide" evidence="1">
    <location>
        <begin position="1"/>
        <end position="18"/>
    </location>
</feature>
<dbReference type="AlphaFoldDB" id="A0A1I4WAI4"/>
<evidence type="ECO:0000313" key="4">
    <source>
        <dbReference type="Proteomes" id="UP000199036"/>
    </source>
</evidence>
<feature type="chain" id="PRO_5011521680" evidence="1">
    <location>
        <begin position="19"/>
        <end position="227"/>
    </location>
</feature>
<gene>
    <name evidence="3" type="ORF">SAMN05421741_101134</name>
</gene>
<protein>
    <submittedName>
        <fullName evidence="3">TonB protein C-terminal</fullName>
    </submittedName>
</protein>
<organism evidence="3 4">
    <name type="scientific">Paenimyroides ummariense</name>
    <dbReference type="NCBI Taxonomy" id="913024"/>
    <lineage>
        <taxon>Bacteria</taxon>
        <taxon>Pseudomonadati</taxon>
        <taxon>Bacteroidota</taxon>
        <taxon>Flavobacteriia</taxon>
        <taxon>Flavobacteriales</taxon>
        <taxon>Flavobacteriaceae</taxon>
        <taxon>Paenimyroides</taxon>
    </lineage>
</organism>
<dbReference type="PANTHER" id="PTHR33446:SF2">
    <property type="entry name" value="PROTEIN TONB"/>
    <property type="match status" value="1"/>
</dbReference>
<keyword evidence="1" id="KW-0732">Signal</keyword>
<dbReference type="GO" id="GO:0098797">
    <property type="term" value="C:plasma membrane protein complex"/>
    <property type="evidence" value="ECO:0007669"/>
    <property type="project" value="TreeGrafter"/>
</dbReference>
<dbReference type="InterPro" id="IPR051045">
    <property type="entry name" value="TonB-dependent_transducer"/>
</dbReference>
<evidence type="ECO:0000256" key="1">
    <source>
        <dbReference type="SAM" id="SignalP"/>
    </source>
</evidence>
<sequence>MKNTLLLILLAFSFQTNAQTVEASTTIPTNEYLDLLASNLEIPDAVQQKFANQDLNLTIVLTITKDGSVFNPKIQNDSLQLESNLKKAIEKLPKWNPKTEDGVAVVSRKAFNLSIFIPNKEIHTSTNEVATPEQGIEAFYIQFIRKFNAPKLSNNRDIEVYVAFSIEKDGSLTDIKIVESNAPSVNNEVIRVMKLMPKWNPATENGVPIRSESLLPIKIKVKINKEP</sequence>
<name>A0A1I4WAI4_9FLAO</name>
<proteinExistence type="predicted"/>
<dbReference type="Proteomes" id="UP000199036">
    <property type="component" value="Unassembled WGS sequence"/>
</dbReference>
<accession>A0A1I4WAI4</accession>